<evidence type="ECO:0000313" key="8">
    <source>
        <dbReference type="EMBL" id="CBJ26606.1"/>
    </source>
</evidence>
<evidence type="ECO:0000256" key="4">
    <source>
        <dbReference type="ARBA" id="ARBA00022833"/>
    </source>
</evidence>
<comment type="similarity">
    <text evidence="7">Belongs to the TFB4 family.</text>
</comment>
<evidence type="ECO:0000256" key="6">
    <source>
        <dbReference type="ARBA" id="ARBA00023242"/>
    </source>
</evidence>
<comment type="subcellular location">
    <subcellularLocation>
        <location evidence="1 7">Nucleus</location>
    </subcellularLocation>
</comment>
<keyword evidence="7" id="KW-0863">Zinc-finger</keyword>
<sequence>MDGFERCHCSIFHVLPGGLYLEHQGVGLAQYMFATFLPSQSCRKYLKLRTQQSVDFRAACFCHKRVVDIAYVCSVCLSVFCEFSPVCTTCGTRAWPKKIKRGRHKALAGTTVANGRS</sequence>
<evidence type="ECO:0000256" key="3">
    <source>
        <dbReference type="ARBA" id="ARBA00022763"/>
    </source>
</evidence>
<evidence type="ECO:0000256" key="2">
    <source>
        <dbReference type="ARBA" id="ARBA00022723"/>
    </source>
</evidence>
<accession>D7FYW4</accession>
<dbReference type="GO" id="GO:0008270">
    <property type="term" value="F:zinc ion binding"/>
    <property type="evidence" value="ECO:0007669"/>
    <property type="project" value="UniProtKB-KW"/>
</dbReference>
<dbReference type="eggNOG" id="KOG2487">
    <property type="taxonomic scope" value="Eukaryota"/>
</dbReference>
<dbReference type="Proteomes" id="UP000002630">
    <property type="component" value="Linkage Group LG33"/>
</dbReference>
<keyword evidence="5 7" id="KW-0234">DNA repair</keyword>
<dbReference type="PANTHER" id="PTHR12831">
    <property type="entry name" value="TRANSCRIPTION INITIATION FACTOR IIH TFIIH , POLYPEPTIDE 3-RELATED"/>
    <property type="match status" value="1"/>
</dbReference>
<keyword evidence="9" id="KW-1185">Reference proteome</keyword>
<keyword evidence="2 7" id="KW-0479">Metal-binding</keyword>
<evidence type="ECO:0000256" key="1">
    <source>
        <dbReference type="ARBA" id="ARBA00004123"/>
    </source>
</evidence>
<dbReference type="InParanoid" id="D7FYW4"/>
<organism evidence="8 9">
    <name type="scientific">Ectocarpus siliculosus</name>
    <name type="common">Brown alga</name>
    <name type="synonym">Conferva siliculosa</name>
    <dbReference type="NCBI Taxonomy" id="2880"/>
    <lineage>
        <taxon>Eukaryota</taxon>
        <taxon>Sar</taxon>
        <taxon>Stramenopiles</taxon>
        <taxon>Ochrophyta</taxon>
        <taxon>PX clade</taxon>
        <taxon>Phaeophyceae</taxon>
        <taxon>Ectocarpales</taxon>
        <taxon>Ectocarpaceae</taxon>
        <taxon>Ectocarpus</taxon>
    </lineage>
</organism>
<dbReference type="Pfam" id="PF03850">
    <property type="entry name" value="Tfb4"/>
    <property type="match status" value="1"/>
</dbReference>
<dbReference type="AlphaFoldDB" id="D7FYW4"/>
<name>D7FYW4_ECTSI</name>
<dbReference type="PANTHER" id="PTHR12831:SF0">
    <property type="entry name" value="GENERAL TRANSCRIPTION FACTOR IIH SUBUNIT 3"/>
    <property type="match status" value="1"/>
</dbReference>
<evidence type="ECO:0000256" key="7">
    <source>
        <dbReference type="RuleBase" id="RU368090"/>
    </source>
</evidence>
<keyword evidence="6 7" id="KW-0539">Nucleus</keyword>
<dbReference type="InterPro" id="IPR004600">
    <property type="entry name" value="TFIIH_Tfb4/GTF2H3"/>
</dbReference>
<keyword evidence="7" id="KW-0804">Transcription</keyword>
<evidence type="ECO:0000256" key="5">
    <source>
        <dbReference type="ARBA" id="ARBA00023204"/>
    </source>
</evidence>
<dbReference type="GO" id="GO:0005675">
    <property type="term" value="C:transcription factor TFIIH holo complex"/>
    <property type="evidence" value="ECO:0007669"/>
    <property type="project" value="UniProtKB-UniRule"/>
</dbReference>
<protein>
    <recommendedName>
        <fullName evidence="10">General transcription factor IIH subunit 3</fullName>
    </recommendedName>
</protein>
<dbReference type="EMBL" id="FN648542">
    <property type="protein sequence ID" value="CBJ26606.1"/>
    <property type="molecule type" value="Genomic_DNA"/>
</dbReference>
<reference evidence="8 9" key="1">
    <citation type="journal article" date="2010" name="Nature">
        <title>The Ectocarpus genome and the independent evolution of multicellularity in brown algae.</title>
        <authorList>
            <person name="Cock J.M."/>
            <person name="Sterck L."/>
            <person name="Rouze P."/>
            <person name="Scornet D."/>
            <person name="Allen A.E."/>
            <person name="Amoutzias G."/>
            <person name="Anthouard V."/>
            <person name="Artiguenave F."/>
            <person name="Aury J.M."/>
            <person name="Badger J.H."/>
            <person name="Beszteri B."/>
            <person name="Billiau K."/>
            <person name="Bonnet E."/>
            <person name="Bothwell J.H."/>
            <person name="Bowler C."/>
            <person name="Boyen C."/>
            <person name="Brownlee C."/>
            <person name="Carrano C.J."/>
            <person name="Charrier B."/>
            <person name="Cho G.Y."/>
            <person name="Coelho S.M."/>
            <person name="Collen J."/>
            <person name="Corre E."/>
            <person name="Da Silva C."/>
            <person name="Delage L."/>
            <person name="Delaroque N."/>
            <person name="Dittami S.M."/>
            <person name="Doulbeau S."/>
            <person name="Elias M."/>
            <person name="Farnham G."/>
            <person name="Gachon C.M."/>
            <person name="Gschloessl B."/>
            <person name="Heesch S."/>
            <person name="Jabbari K."/>
            <person name="Jubin C."/>
            <person name="Kawai H."/>
            <person name="Kimura K."/>
            <person name="Kloareg B."/>
            <person name="Kupper F.C."/>
            <person name="Lang D."/>
            <person name="Le Bail A."/>
            <person name="Leblanc C."/>
            <person name="Lerouge P."/>
            <person name="Lohr M."/>
            <person name="Lopez P.J."/>
            <person name="Martens C."/>
            <person name="Maumus F."/>
            <person name="Michel G."/>
            <person name="Miranda-Saavedra D."/>
            <person name="Morales J."/>
            <person name="Moreau H."/>
            <person name="Motomura T."/>
            <person name="Nagasato C."/>
            <person name="Napoli C.A."/>
            <person name="Nelson D.R."/>
            <person name="Nyvall-Collen P."/>
            <person name="Peters A.F."/>
            <person name="Pommier C."/>
            <person name="Potin P."/>
            <person name="Poulain J."/>
            <person name="Quesneville H."/>
            <person name="Read B."/>
            <person name="Rensing S.A."/>
            <person name="Ritter A."/>
            <person name="Rousvoal S."/>
            <person name="Samanta M."/>
            <person name="Samson G."/>
            <person name="Schroeder D.C."/>
            <person name="Segurens B."/>
            <person name="Strittmatter M."/>
            <person name="Tonon T."/>
            <person name="Tregear J.W."/>
            <person name="Valentin K."/>
            <person name="von Dassow P."/>
            <person name="Yamagishi T."/>
            <person name="Van de Peer Y."/>
            <person name="Wincker P."/>
        </authorList>
    </citation>
    <scope>NUCLEOTIDE SEQUENCE [LARGE SCALE GENOMIC DNA]</scope>
    <source>
        <strain evidence="9">Ec32 / CCAP1310/4</strain>
    </source>
</reference>
<gene>
    <name evidence="8" type="ORF">Esi_0035_0116</name>
</gene>
<dbReference type="STRING" id="2880.D7FYW4"/>
<dbReference type="GO" id="GO:0006355">
    <property type="term" value="P:regulation of DNA-templated transcription"/>
    <property type="evidence" value="ECO:0007669"/>
    <property type="project" value="InterPro"/>
</dbReference>
<evidence type="ECO:0008006" key="10">
    <source>
        <dbReference type="Google" id="ProtNLM"/>
    </source>
</evidence>
<dbReference type="GO" id="GO:0000439">
    <property type="term" value="C:transcription factor TFIIH core complex"/>
    <property type="evidence" value="ECO:0007669"/>
    <property type="project" value="UniProtKB-UniRule"/>
</dbReference>
<keyword evidence="7" id="KW-0805">Transcription regulation</keyword>
<evidence type="ECO:0000313" key="9">
    <source>
        <dbReference type="Proteomes" id="UP000002630"/>
    </source>
</evidence>
<keyword evidence="3 7" id="KW-0227">DNA damage</keyword>
<keyword evidence="4 7" id="KW-0862">Zinc</keyword>
<dbReference type="EMBL" id="FN649758">
    <property type="protein sequence ID" value="CBJ26606.1"/>
    <property type="molecule type" value="Genomic_DNA"/>
</dbReference>
<dbReference type="GO" id="GO:0006289">
    <property type="term" value="P:nucleotide-excision repair"/>
    <property type="evidence" value="ECO:0007669"/>
    <property type="project" value="UniProtKB-UniRule"/>
</dbReference>
<proteinExistence type="inferred from homology"/>